<dbReference type="AlphaFoldDB" id="A0A1M5C7F9"/>
<proteinExistence type="predicted"/>
<dbReference type="GO" id="GO:0030288">
    <property type="term" value="C:outer membrane-bounded periplasmic space"/>
    <property type="evidence" value="ECO:0007669"/>
    <property type="project" value="TreeGrafter"/>
</dbReference>
<dbReference type="PROSITE" id="PS51257">
    <property type="entry name" value="PROKAR_LIPOPROTEIN"/>
    <property type="match status" value="1"/>
</dbReference>
<dbReference type="PANTHER" id="PTHR11575:SF24">
    <property type="entry name" value="5'-NUCLEOTIDASE"/>
    <property type="match status" value="1"/>
</dbReference>
<feature type="domain" description="5'-Nucleotidase C-terminal" evidence="1">
    <location>
        <begin position="83"/>
        <end position="218"/>
    </location>
</feature>
<dbReference type="RefSeq" id="WP_072876114.1">
    <property type="nucleotide sequence ID" value="NZ_FQVT01000001.1"/>
</dbReference>
<dbReference type="Pfam" id="PF02872">
    <property type="entry name" value="5_nucleotid_C"/>
    <property type="match status" value="1"/>
</dbReference>
<evidence type="ECO:0000313" key="2">
    <source>
        <dbReference type="EMBL" id="SHF50590.1"/>
    </source>
</evidence>
<dbReference type="OrthoDB" id="4762412at2"/>
<dbReference type="Gene3D" id="3.90.780.10">
    <property type="entry name" value="5'-Nucleotidase, C-terminal domain"/>
    <property type="match status" value="1"/>
</dbReference>
<organism evidence="2 3">
    <name type="scientific">Salegentibacter echinorum</name>
    <dbReference type="NCBI Taxonomy" id="1073325"/>
    <lineage>
        <taxon>Bacteria</taxon>
        <taxon>Pseudomonadati</taxon>
        <taxon>Bacteroidota</taxon>
        <taxon>Flavobacteriia</taxon>
        <taxon>Flavobacteriales</taxon>
        <taxon>Flavobacteriaceae</taxon>
        <taxon>Salegentibacter</taxon>
    </lineage>
</organism>
<evidence type="ECO:0000313" key="3">
    <source>
        <dbReference type="Proteomes" id="UP000183945"/>
    </source>
</evidence>
<dbReference type="InterPro" id="IPR036907">
    <property type="entry name" value="5'-Nucleotdase_C_sf"/>
</dbReference>
<dbReference type="EMBL" id="FQVT01000001">
    <property type="protein sequence ID" value="SHF50590.1"/>
    <property type="molecule type" value="Genomic_DNA"/>
</dbReference>
<dbReference type="GO" id="GO:0016787">
    <property type="term" value="F:hydrolase activity"/>
    <property type="evidence" value="ECO:0007669"/>
    <property type="project" value="InterPro"/>
</dbReference>
<accession>A0A1M5C7F9</accession>
<reference evidence="3" key="1">
    <citation type="submission" date="2016-11" db="EMBL/GenBank/DDBJ databases">
        <authorList>
            <person name="Varghese N."/>
            <person name="Submissions S."/>
        </authorList>
    </citation>
    <scope>NUCLEOTIDE SEQUENCE [LARGE SCALE GENOMIC DNA]</scope>
    <source>
        <strain evidence="3">DSM 24579</strain>
    </source>
</reference>
<gene>
    <name evidence="2" type="ORF">SAMN05444483_101377</name>
</gene>
<dbReference type="PRINTS" id="PR01607">
    <property type="entry name" value="APYRASEFAMLY"/>
</dbReference>
<dbReference type="SUPFAM" id="SSF55816">
    <property type="entry name" value="5'-nucleotidase (syn. UDP-sugar hydrolase), C-terminal domain"/>
    <property type="match status" value="1"/>
</dbReference>
<dbReference type="GO" id="GO:0009166">
    <property type="term" value="P:nucleotide catabolic process"/>
    <property type="evidence" value="ECO:0007669"/>
    <property type="project" value="InterPro"/>
</dbReference>
<name>A0A1M5C7F9_SALEC</name>
<dbReference type="Proteomes" id="UP000183945">
    <property type="component" value="Unassembled WGS sequence"/>
</dbReference>
<dbReference type="STRING" id="1073325.SAMN05444483_101377"/>
<evidence type="ECO:0000259" key="1">
    <source>
        <dbReference type="Pfam" id="PF02872"/>
    </source>
</evidence>
<dbReference type="InterPro" id="IPR006179">
    <property type="entry name" value="5_nucleotidase/apyrase"/>
</dbReference>
<keyword evidence="3" id="KW-1185">Reference proteome</keyword>
<sequence>MNSKNTLKIGCFLLIGILLTACKENDLQTVKIEGNRIEINKDLSEDAAITKFIAPYKKHLNNTLDSALAYNPKHMVKSDGDLNTAVGNLMADIVMEQTNPIFKNRTGETLDMVLLNYGGIRSGLNKGNVTTRSAYSLMPFENEIVVTELTGTKIKEMLNYLEKAKTAHPVSGIKIIMNRDYKVKKALINGKEIKENENYYIATSGYLQEGGDNMNFFKNPVNLYKIDYKIRNAMIDYFKKVDTLSFKKDQRFIRK</sequence>
<dbReference type="InterPro" id="IPR008334">
    <property type="entry name" value="5'-Nucleotdase_C"/>
</dbReference>
<dbReference type="PANTHER" id="PTHR11575">
    <property type="entry name" value="5'-NUCLEOTIDASE-RELATED"/>
    <property type="match status" value="1"/>
</dbReference>
<protein>
    <submittedName>
        <fullName evidence="2">5'-nucleotidase</fullName>
    </submittedName>
</protein>